<dbReference type="AlphaFoldDB" id="A0A4U5NE41"/>
<organism evidence="1">
    <name type="scientific">Steinernema carpocapsae</name>
    <name type="common">Entomopathogenic nematode</name>
    <dbReference type="NCBI Taxonomy" id="34508"/>
    <lineage>
        <taxon>Eukaryota</taxon>
        <taxon>Metazoa</taxon>
        <taxon>Ecdysozoa</taxon>
        <taxon>Nematoda</taxon>
        <taxon>Chromadorea</taxon>
        <taxon>Rhabditida</taxon>
        <taxon>Tylenchina</taxon>
        <taxon>Panagrolaimomorpha</taxon>
        <taxon>Strongyloidoidea</taxon>
        <taxon>Steinernematidae</taxon>
        <taxon>Steinernema</taxon>
    </lineage>
</organism>
<gene>
    <name evidence="1" type="ORF">L596_015144</name>
</gene>
<sequence>MDQIPRVFVVSTVRHLSLEDRETLQLLTSKTEFHKVASLFEENSNELRIAISENHFVVEESEFKAVDALQEYLDVVELHFDIPSYFEDEESEDEEEDDDQAVREARKGMIKFDFAKNETRFVKLSRSVPVVKLELSQEIAEESEKFSEKMERFLSHQIPLHAISITVNQLVDDSILIESVANVFAANVETLDRVNIEREEDSEWNEKFLETLGTAFLRSPKMKLEVFSDSEEGEVDLERRLLKKWLQNDVSFEEKQAMGSGTSRNAHPLVLADFGFERTEDLKFGHNGSNDGSKFLEEIGELKLGRTAKNSLRRDNFEAESFLRVYTLPHPRIPNNFACVVANLDWDTQADIGNSHLSQEEFEADMGNGQRCKEMAANALSMTDDQFLKCCFFSLYFI</sequence>
<reference evidence="1" key="1">
    <citation type="submission" date="2013-11" db="EMBL/GenBank/DDBJ databases">
        <authorList>
            <person name="Sternberg P."/>
            <person name="Dillman A."/>
            <person name="Macchietto M."/>
        </authorList>
    </citation>
    <scope>NUCLEOTIDE SEQUENCE</scope>
    <source>
        <strain evidence="1">ALL</strain>
    </source>
</reference>
<dbReference type="EMBL" id="AZBU02000004">
    <property type="protein sequence ID" value="TKR81239.1"/>
    <property type="molecule type" value="Genomic_DNA"/>
</dbReference>
<reference evidence="1" key="3">
    <citation type="journal article" date="2019" name="G3 (Bethesda)">
        <title>Hybrid Assembly of the Genome of the Entomopathogenic Nematode Steinernema carpocapsae Identifies the X-Chromosome.</title>
        <authorList>
            <person name="Serra L."/>
            <person name="Macchietto M."/>
            <person name="Macias-Munoz A."/>
            <person name="McGill C.J."/>
            <person name="Rodriguez I.M."/>
            <person name="Rodriguez B."/>
            <person name="Murad R."/>
            <person name="Mortazavi A."/>
        </authorList>
    </citation>
    <scope>NUCLEOTIDE SEQUENCE</scope>
    <source>
        <strain evidence="1">ALL</strain>
    </source>
</reference>
<comment type="caution">
    <text evidence="1">The sequence shown here is derived from an EMBL/GenBank/DDBJ whole genome shotgun (WGS) entry which is preliminary data.</text>
</comment>
<protein>
    <submittedName>
        <fullName evidence="1">Uncharacterized protein</fullName>
    </submittedName>
</protein>
<proteinExistence type="predicted"/>
<reference evidence="1" key="2">
    <citation type="journal article" date="2015" name="Genome Biol.">
        <title>Comparative genomics of Steinernema reveals deeply conserved gene regulatory networks.</title>
        <authorList>
            <person name="Dillman A.R."/>
            <person name="Macchietto M."/>
            <person name="Porter C.F."/>
            <person name="Rogers A."/>
            <person name="Williams B."/>
            <person name="Antoshechkin I."/>
            <person name="Lee M.M."/>
            <person name="Goodwin Z."/>
            <person name="Lu X."/>
            <person name="Lewis E.E."/>
            <person name="Goodrich-Blair H."/>
            <person name="Stock S.P."/>
            <person name="Adams B.J."/>
            <person name="Sternberg P.W."/>
            <person name="Mortazavi A."/>
        </authorList>
    </citation>
    <scope>NUCLEOTIDE SEQUENCE [LARGE SCALE GENOMIC DNA]</scope>
    <source>
        <strain evidence="1">ALL</strain>
    </source>
</reference>
<name>A0A4U5NE41_STECR</name>
<evidence type="ECO:0000313" key="1">
    <source>
        <dbReference type="EMBL" id="TKR81239.1"/>
    </source>
</evidence>
<accession>A0A4U5NE41</accession>